<evidence type="ECO:0000313" key="2">
    <source>
        <dbReference type="Proteomes" id="UP001519863"/>
    </source>
</evidence>
<accession>A0ABS7BF85</accession>
<dbReference type="RefSeq" id="WP_220148692.1">
    <property type="nucleotide sequence ID" value="NZ_JAHXZI010000029.1"/>
</dbReference>
<protein>
    <submittedName>
        <fullName evidence="1">Uncharacterized protein</fullName>
    </submittedName>
</protein>
<dbReference type="InterPro" id="IPR046036">
    <property type="entry name" value="DUF5994"/>
</dbReference>
<dbReference type="Proteomes" id="UP001519863">
    <property type="component" value="Unassembled WGS sequence"/>
</dbReference>
<proteinExistence type="predicted"/>
<organism evidence="1 2">
    <name type="scientific">Actinoplanes hulinensis</name>
    <dbReference type="NCBI Taxonomy" id="1144547"/>
    <lineage>
        <taxon>Bacteria</taxon>
        <taxon>Bacillati</taxon>
        <taxon>Actinomycetota</taxon>
        <taxon>Actinomycetes</taxon>
        <taxon>Micromonosporales</taxon>
        <taxon>Micromonosporaceae</taxon>
        <taxon>Actinoplanes</taxon>
    </lineage>
</organism>
<dbReference type="Pfam" id="PF19457">
    <property type="entry name" value="DUF5994"/>
    <property type="match status" value="1"/>
</dbReference>
<evidence type="ECO:0000313" key="1">
    <source>
        <dbReference type="EMBL" id="MBW6439547.1"/>
    </source>
</evidence>
<gene>
    <name evidence="1" type="ORF">KZ829_38055</name>
</gene>
<dbReference type="EMBL" id="JAHXZI010000029">
    <property type="protein sequence ID" value="MBW6439547.1"/>
    <property type="molecule type" value="Genomic_DNA"/>
</dbReference>
<reference evidence="1 2" key="1">
    <citation type="journal article" date="2013" name="Antonie Van Leeuwenhoek">
        <title>Actinoplanes hulinensis sp. nov., a novel actinomycete isolated from soybean root (Glycine max (L.) Merr).</title>
        <authorList>
            <person name="Shen Y."/>
            <person name="Liu C."/>
            <person name="Wang X."/>
            <person name="Zhao J."/>
            <person name="Jia F."/>
            <person name="Zhang Y."/>
            <person name="Wang L."/>
            <person name="Yang D."/>
            <person name="Xiang W."/>
        </authorList>
    </citation>
    <scope>NUCLEOTIDE SEQUENCE [LARGE SCALE GENOMIC DNA]</scope>
    <source>
        <strain evidence="1 2">NEAU-M9</strain>
    </source>
</reference>
<name>A0ABS7BF85_9ACTN</name>
<keyword evidence="2" id="KW-1185">Reference proteome</keyword>
<sequence>MTRTVEPANVSTPETAVRLRLDQHPSRSTVLDGAWWPRSTDLAAELPALVSALGGLRGQITHVLLNVTEWDLPHHRRAAMDSRPVRLGWHTAQPAGLLTVITEFGRDRFDLLVVPPEASRESAGDALSAASDGTDTRHAPELLAGIAYEK</sequence>
<comment type="caution">
    <text evidence="1">The sequence shown here is derived from an EMBL/GenBank/DDBJ whole genome shotgun (WGS) entry which is preliminary data.</text>
</comment>